<gene>
    <name evidence="1" type="ordered locus">plu0725</name>
</gene>
<dbReference type="KEGG" id="plu:plu0725"/>
<keyword evidence="2" id="KW-1185">Reference proteome</keyword>
<dbReference type="HOGENOM" id="CLU_2288922_0_0_6"/>
<evidence type="ECO:0000313" key="2">
    <source>
        <dbReference type="Proteomes" id="UP000002514"/>
    </source>
</evidence>
<dbReference type="Proteomes" id="UP000002514">
    <property type="component" value="Chromosome"/>
</dbReference>
<reference evidence="2" key="1">
    <citation type="journal article" date="2003" name="Nat. Biotechnol.">
        <title>The genome sequence of the entomopathogenic bacterium Photorhabdus luminescens.</title>
        <authorList>
            <person name="Duchaud E."/>
            <person name="Rusniok C."/>
            <person name="Frangeul L."/>
            <person name="Buchrieser C."/>
            <person name="Givaudan A."/>
            <person name="Taourit S."/>
            <person name="Bocs S."/>
            <person name="Boursaux-Eude C."/>
            <person name="Chandler M."/>
            <person name="Charles J.-F."/>
            <person name="Dassa E."/>
            <person name="Derose R."/>
            <person name="Derzelle S."/>
            <person name="Freyssinet G."/>
            <person name="Gaudriault S."/>
            <person name="Medigue C."/>
            <person name="Lanois A."/>
            <person name="Powell K."/>
            <person name="Siguier P."/>
            <person name="Vincent R."/>
            <person name="Wingate V."/>
            <person name="Zouine M."/>
            <person name="Glaser P."/>
            <person name="Boemare N."/>
            <person name="Danchin A."/>
            <person name="Kunst F."/>
        </authorList>
    </citation>
    <scope>NUCLEOTIDE SEQUENCE [LARGE SCALE GENOMIC DNA]</scope>
    <source>
        <strain evidence="2">DSM 15139 / CIP 105565 / TT01</strain>
    </source>
</reference>
<evidence type="ECO:0000313" key="1">
    <source>
        <dbReference type="EMBL" id="CAE13020.1"/>
    </source>
</evidence>
<dbReference type="AlphaFoldDB" id="Q7N8J7"/>
<dbReference type="EMBL" id="BX571861">
    <property type="protein sequence ID" value="CAE13020.1"/>
    <property type="molecule type" value="Genomic_DNA"/>
</dbReference>
<protein>
    <submittedName>
        <fullName evidence="1">Photorhabdus luminescens subsp. laumondii TTO1 complete genome segment 3/17</fullName>
    </submittedName>
</protein>
<organism evidence="1 2">
    <name type="scientific">Photorhabdus laumondii subsp. laumondii (strain DSM 15139 / CIP 105565 / TT01)</name>
    <name type="common">Photorhabdus luminescens subsp. laumondii</name>
    <dbReference type="NCBI Taxonomy" id="243265"/>
    <lineage>
        <taxon>Bacteria</taxon>
        <taxon>Pseudomonadati</taxon>
        <taxon>Pseudomonadota</taxon>
        <taxon>Gammaproteobacteria</taxon>
        <taxon>Enterobacterales</taxon>
        <taxon>Morganellaceae</taxon>
        <taxon>Photorhabdus</taxon>
    </lineage>
</organism>
<proteinExistence type="predicted"/>
<accession>Q7N8J7</accession>
<name>Q7N8J7_PHOLL</name>
<sequence length="101" mass="11915">MLPGIRSLAVAMHLEIHRVYKVNYPFSNLSFTKRTYIFTSVFPYYDALEQSNPAFVDPRQLNTFPQEENTRPFSYPEFGLIKYSLVLCDYILLYVVLHEII</sequence>